<feature type="active site" description="Nucleophile" evidence="7">
    <location>
        <position position="402"/>
    </location>
</feature>
<evidence type="ECO:0000256" key="10">
    <source>
        <dbReference type="SAM" id="SignalP"/>
    </source>
</evidence>
<dbReference type="GO" id="GO:0008422">
    <property type="term" value="F:beta-glucosidase activity"/>
    <property type="evidence" value="ECO:0007669"/>
    <property type="project" value="TreeGrafter"/>
</dbReference>
<dbReference type="InterPro" id="IPR018120">
    <property type="entry name" value="Glyco_hydro_1_AS"/>
</dbReference>
<keyword evidence="6 9" id="KW-0326">Glycosidase</keyword>
<dbReference type="InterPro" id="IPR033132">
    <property type="entry name" value="GH_1_N_CS"/>
</dbReference>
<evidence type="ECO:0000313" key="11">
    <source>
        <dbReference type="Proteomes" id="UP000504631"/>
    </source>
</evidence>
<evidence type="ECO:0000256" key="5">
    <source>
        <dbReference type="ARBA" id="ARBA00023180"/>
    </source>
</evidence>
<dbReference type="PANTHER" id="PTHR10353:SF36">
    <property type="entry name" value="LP05116P"/>
    <property type="match status" value="1"/>
</dbReference>
<evidence type="ECO:0000256" key="6">
    <source>
        <dbReference type="ARBA" id="ARBA00023295"/>
    </source>
</evidence>
<protein>
    <recommendedName>
        <fullName evidence="3">beta-glucosidase</fullName>
        <ecNumber evidence="3">3.2.1.21</ecNumber>
    </recommendedName>
</protein>
<evidence type="ECO:0000256" key="7">
    <source>
        <dbReference type="PROSITE-ProRule" id="PRU10055"/>
    </source>
</evidence>
<dbReference type="GeneID" id="117233446"/>
<dbReference type="PROSITE" id="PS00572">
    <property type="entry name" value="GLYCOSYL_HYDROL_F1_1"/>
    <property type="match status" value="1"/>
</dbReference>
<dbReference type="PROSITE" id="PS00653">
    <property type="entry name" value="GLYCOSYL_HYDROL_F1_2"/>
    <property type="match status" value="1"/>
</dbReference>
<dbReference type="PRINTS" id="PR00131">
    <property type="entry name" value="GLHYDRLASE1"/>
</dbReference>
<dbReference type="Pfam" id="PF00232">
    <property type="entry name" value="Glyco_hydro_1"/>
    <property type="match status" value="1"/>
</dbReference>
<keyword evidence="10" id="KW-0732">Signal</keyword>
<sequence length="496" mass="56691">MSTTLSLRSSILLLLAISVCAEDAEDQDKYLKFPPNFLFGAATASYQIEGAWNVSDKGESTWDRFVHDGRGRVYNNDTGDIAANSYYQYKEDIAILKKLGFNSYRFSVSWTRILPTGFPNKISKDGVQYYHDVINELIANNIEPVLTICHWDHPQVLEEMGGWLNDEMVDWFGDYARVVFREYGSKVKKFIPINEPIALCKNGYSLGIHAPGKTLHGFGEYLCMHNVLKSHARAYRIYESEFKKNYGGQVGVLINLSAYMPKNPESADAAETSFQFNVGWSMHPIYSKEGDYPLMMKELVANKSAEQGYMKSRLPTFDAEWIKYINGASDFMAVNHYTSRLVATGTMGRVPSQEDDQGVIETIYSFWKSSATDWLKVVPEGFRYVLRQLATNYGNPPMYITENGVSDHGALNDDDRIFYYREYLRQMLLAIHVDGVNVKGYMLWSLLDNFEWDRGYSEHFGIVSVDFKDPKRPRILKKSASWWQNVIAAGKIDRSC</sequence>
<keyword evidence="5" id="KW-0325">Glycoprotein</keyword>
<evidence type="ECO:0000256" key="2">
    <source>
        <dbReference type="ARBA" id="ARBA00011738"/>
    </source>
</evidence>
<name>A0A6J3K967_9HYME</name>
<evidence type="ECO:0000256" key="4">
    <source>
        <dbReference type="ARBA" id="ARBA00022801"/>
    </source>
</evidence>
<dbReference type="Gene3D" id="3.20.20.80">
    <property type="entry name" value="Glycosidases"/>
    <property type="match status" value="1"/>
</dbReference>
<dbReference type="FunFam" id="3.20.20.80:FF:000013">
    <property type="entry name" value="lactase-phlorizin hydrolase"/>
    <property type="match status" value="1"/>
</dbReference>
<dbReference type="PANTHER" id="PTHR10353">
    <property type="entry name" value="GLYCOSYL HYDROLASE"/>
    <property type="match status" value="1"/>
</dbReference>
<evidence type="ECO:0000256" key="1">
    <source>
        <dbReference type="ARBA" id="ARBA00010838"/>
    </source>
</evidence>
<gene>
    <name evidence="12" type="primary">LOC117233446</name>
</gene>
<dbReference type="InterPro" id="IPR001360">
    <property type="entry name" value="Glyco_hydro_1"/>
</dbReference>
<evidence type="ECO:0000256" key="9">
    <source>
        <dbReference type="RuleBase" id="RU004468"/>
    </source>
</evidence>
<comment type="subunit">
    <text evidence="2">Homodimer.</text>
</comment>
<dbReference type="EC" id="3.2.1.21" evidence="3"/>
<dbReference type="Proteomes" id="UP000504631">
    <property type="component" value="Unplaced"/>
</dbReference>
<evidence type="ECO:0000256" key="8">
    <source>
        <dbReference type="RuleBase" id="RU003690"/>
    </source>
</evidence>
<dbReference type="InterPro" id="IPR017853">
    <property type="entry name" value="GH"/>
</dbReference>
<comment type="similarity">
    <text evidence="1 8">Belongs to the glycosyl hydrolase 1 family.</text>
</comment>
<accession>A0A6J3K967</accession>
<dbReference type="SUPFAM" id="SSF51445">
    <property type="entry name" value="(Trans)glycosidases"/>
    <property type="match status" value="1"/>
</dbReference>
<organism evidence="11 12">
    <name type="scientific">Bombus vosnesenskii</name>
    <dbReference type="NCBI Taxonomy" id="207650"/>
    <lineage>
        <taxon>Eukaryota</taxon>
        <taxon>Metazoa</taxon>
        <taxon>Ecdysozoa</taxon>
        <taxon>Arthropoda</taxon>
        <taxon>Hexapoda</taxon>
        <taxon>Insecta</taxon>
        <taxon>Pterygota</taxon>
        <taxon>Neoptera</taxon>
        <taxon>Endopterygota</taxon>
        <taxon>Hymenoptera</taxon>
        <taxon>Apocrita</taxon>
        <taxon>Aculeata</taxon>
        <taxon>Apoidea</taxon>
        <taxon>Anthophila</taxon>
        <taxon>Apidae</taxon>
        <taxon>Bombus</taxon>
        <taxon>Pyrobombus</taxon>
    </lineage>
</organism>
<keyword evidence="4 9" id="KW-0378">Hydrolase</keyword>
<reference evidence="12" key="1">
    <citation type="submission" date="2025-08" db="UniProtKB">
        <authorList>
            <consortium name="RefSeq"/>
        </authorList>
    </citation>
    <scope>IDENTIFICATION</scope>
    <source>
        <tissue evidence="12">Muscle</tissue>
    </source>
</reference>
<feature type="signal peptide" evidence="10">
    <location>
        <begin position="1"/>
        <end position="21"/>
    </location>
</feature>
<dbReference type="GO" id="GO:0005975">
    <property type="term" value="P:carbohydrate metabolic process"/>
    <property type="evidence" value="ECO:0007669"/>
    <property type="project" value="InterPro"/>
</dbReference>
<dbReference type="AlphaFoldDB" id="A0A6J3K967"/>
<dbReference type="RefSeq" id="XP_033349663.1">
    <property type="nucleotide sequence ID" value="XM_033493772.1"/>
</dbReference>
<evidence type="ECO:0000256" key="3">
    <source>
        <dbReference type="ARBA" id="ARBA00012744"/>
    </source>
</evidence>
<keyword evidence="11" id="KW-1185">Reference proteome</keyword>
<feature type="chain" id="PRO_5026894385" description="beta-glucosidase" evidence="10">
    <location>
        <begin position="22"/>
        <end position="496"/>
    </location>
</feature>
<evidence type="ECO:0000313" key="12">
    <source>
        <dbReference type="RefSeq" id="XP_033349663.1"/>
    </source>
</evidence>
<dbReference type="KEGG" id="bvk:117233446"/>
<proteinExistence type="inferred from homology"/>